<organism evidence="3 4">
    <name type="scientific">Flavonifractor plautii</name>
    <name type="common">Fusobacterium plautii</name>
    <dbReference type="NCBI Taxonomy" id="292800"/>
    <lineage>
        <taxon>Bacteria</taxon>
        <taxon>Bacillati</taxon>
        <taxon>Bacillota</taxon>
        <taxon>Clostridia</taxon>
        <taxon>Eubacteriales</taxon>
        <taxon>Oscillospiraceae</taxon>
        <taxon>Flavonifractor</taxon>
    </lineage>
</organism>
<evidence type="ECO:0000256" key="2">
    <source>
        <dbReference type="ARBA" id="ARBA00022448"/>
    </source>
</evidence>
<proteinExistence type="predicted"/>
<name>A0A174S4B0_FLAPL</name>
<protein>
    <submittedName>
        <fullName evidence="3">Oligopeptide transport system permease protein oppC</fullName>
    </submittedName>
</protein>
<gene>
    <name evidence="3" type="primary">oppC_3</name>
    <name evidence="3" type="ORF">ERS852411_03757</name>
</gene>
<dbReference type="PANTHER" id="PTHR43386">
    <property type="entry name" value="OLIGOPEPTIDE TRANSPORT SYSTEM PERMEASE PROTEIN APPC"/>
    <property type="match status" value="1"/>
</dbReference>
<reference evidence="3 4" key="1">
    <citation type="submission" date="2015-09" db="EMBL/GenBank/DDBJ databases">
        <authorList>
            <consortium name="Pathogen Informatics"/>
        </authorList>
    </citation>
    <scope>NUCLEOTIDE SEQUENCE [LARGE SCALE GENOMIC DNA]</scope>
    <source>
        <strain evidence="3 4">2789STDY5608854</strain>
    </source>
</reference>
<evidence type="ECO:0000256" key="1">
    <source>
        <dbReference type="ARBA" id="ARBA00004651"/>
    </source>
</evidence>
<dbReference type="Proteomes" id="UP000095746">
    <property type="component" value="Unassembled WGS sequence"/>
</dbReference>
<evidence type="ECO:0000313" key="3">
    <source>
        <dbReference type="EMBL" id="CUP92673.1"/>
    </source>
</evidence>
<dbReference type="InterPro" id="IPR050366">
    <property type="entry name" value="BP-dependent_transpt_permease"/>
</dbReference>
<keyword evidence="2" id="KW-0813">Transport</keyword>
<sequence length="65" mass="7026">MGIRTPQASWGNLIQYAASLPVLTGRPWVWVPPGLCIILTVLCLQGIGDGLRDALDPRYGGHRGK</sequence>
<accession>A0A174S4B0</accession>
<dbReference type="GO" id="GO:0005886">
    <property type="term" value="C:plasma membrane"/>
    <property type="evidence" value="ECO:0007669"/>
    <property type="project" value="UniProtKB-SubCell"/>
</dbReference>
<dbReference type="PANTHER" id="PTHR43386:SF1">
    <property type="entry name" value="D,D-DIPEPTIDE TRANSPORT SYSTEM PERMEASE PROTEIN DDPC-RELATED"/>
    <property type="match status" value="1"/>
</dbReference>
<dbReference type="EMBL" id="CYZT01000568">
    <property type="protein sequence ID" value="CUP92673.1"/>
    <property type="molecule type" value="Genomic_DNA"/>
</dbReference>
<evidence type="ECO:0000313" key="4">
    <source>
        <dbReference type="Proteomes" id="UP000095746"/>
    </source>
</evidence>
<comment type="subcellular location">
    <subcellularLocation>
        <location evidence="1">Cell membrane</location>
        <topology evidence="1">Multi-pass membrane protein</topology>
    </subcellularLocation>
</comment>
<dbReference type="AlphaFoldDB" id="A0A174S4B0"/>